<dbReference type="InterPro" id="IPR002656">
    <property type="entry name" value="Acyl_transf_3_dom"/>
</dbReference>
<feature type="transmembrane region" description="Helical" evidence="1">
    <location>
        <begin position="12"/>
        <end position="30"/>
    </location>
</feature>
<sequence>MKSMEHRNNCFDIIRLFAAITVIISHQYSLSGMSEPIFLGMSTYGGVAVIVFFAISGFLIAKSCMRSKGFISYMSKRARRIFPALLPCAIFMYLVLGVYLKWGDLSSYINLSILKNIISVVTIQGAPPHTGIFEGFIHPYSLNDSLWTLPLEFLCYLLLGMVFFLFKNSLKAMLVAFVVLFTISIYLLFNKTAIVFFGVVLQAFPVRALSFFTGAIMALTINYWSDKKIKQYILMISFAILFSVAYKNEINVLGYILLSVITIVIGCSFKDRIISGRFDYSYGIYIYSFPVQQFIINKFHFEFYFGMFVSIIVSLFFGFLSWHFVESKFLKVNKSYVKKHDVLGQST</sequence>
<feature type="transmembrane region" description="Helical" evidence="1">
    <location>
        <begin position="229"/>
        <end position="246"/>
    </location>
</feature>
<dbReference type="AlphaFoldDB" id="A0A4P6WPD4"/>
<organism evidence="3 4">
    <name type="scientific">Citrobacter arsenatis</name>
    <dbReference type="NCBI Taxonomy" id="2546350"/>
    <lineage>
        <taxon>Bacteria</taxon>
        <taxon>Pseudomonadati</taxon>
        <taxon>Pseudomonadota</taxon>
        <taxon>Gammaproteobacteria</taxon>
        <taxon>Enterobacterales</taxon>
        <taxon>Enterobacteriaceae</taxon>
        <taxon>Citrobacter</taxon>
    </lineage>
</organism>
<evidence type="ECO:0000259" key="2">
    <source>
        <dbReference type="Pfam" id="PF01757"/>
    </source>
</evidence>
<dbReference type="Proteomes" id="UP000293850">
    <property type="component" value="Chromosome"/>
</dbReference>
<dbReference type="EMBL" id="CP037864">
    <property type="protein sequence ID" value="QBM24023.1"/>
    <property type="molecule type" value="Genomic_DNA"/>
</dbReference>
<feature type="transmembrane region" description="Helical" evidence="1">
    <location>
        <begin position="146"/>
        <end position="165"/>
    </location>
</feature>
<keyword evidence="1" id="KW-0472">Membrane</keyword>
<name>A0A4P6WPD4_9ENTR</name>
<feature type="domain" description="Acyltransferase 3" evidence="2">
    <location>
        <begin position="9"/>
        <end position="316"/>
    </location>
</feature>
<accession>A0A4P6WPD4</accession>
<dbReference type="GO" id="GO:0016020">
    <property type="term" value="C:membrane"/>
    <property type="evidence" value="ECO:0007669"/>
    <property type="project" value="TreeGrafter"/>
</dbReference>
<keyword evidence="1" id="KW-1133">Transmembrane helix</keyword>
<feature type="transmembrane region" description="Helical" evidence="1">
    <location>
        <begin position="81"/>
        <end position="102"/>
    </location>
</feature>
<feature type="transmembrane region" description="Helical" evidence="1">
    <location>
        <begin position="195"/>
        <end position="217"/>
    </location>
</feature>
<feature type="transmembrane region" description="Helical" evidence="1">
    <location>
        <begin position="172"/>
        <end position="189"/>
    </location>
</feature>
<feature type="transmembrane region" description="Helical" evidence="1">
    <location>
        <begin position="252"/>
        <end position="269"/>
    </location>
</feature>
<keyword evidence="3" id="KW-0012">Acyltransferase</keyword>
<keyword evidence="1" id="KW-0812">Transmembrane</keyword>
<dbReference type="GO" id="GO:0016747">
    <property type="term" value="F:acyltransferase activity, transferring groups other than amino-acyl groups"/>
    <property type="evidence" value="ECO:0007669"/>
    <property type="project" value="InterPro"/>
</dbReference>
<evidence type="ECO:0000256" key="1">
    <source>
        <dbReference type="SAM" id="Phobius"/>
    </source>
</evidence>
<feature type="transmembrane region" description="Helical" evidence="1">
    <location>
        <begin position="36"/>
        <end position="60"/>
    </location>
</feature>
<reference evidence="3 4" key="1">
    <citation type="submission" date="2019-03" db="EMBL/GenBank/DDBJ databases">
        <title>Complete genome sequence of an arsenate-respiring bacteria, Citrobacter sp. LY-1.</title>
        <authorList>
            <person name="Wang H."/>
            <person name="Liu Y."/>
            <person name="Li Q."/>
            <person name="Huang J."/>
        </authorList>
    </citation>
    <scope>NUCLEOTIDE SEQUENCE [LARGE SCALE GENOMIC DNA]</scope>
    <source>
        <strain evidence="3 4">LY-1</strain>
    </source>
</reference>
<dbReference type="Pfam" id="PF01757">
    <property type="entry name" value="Acyl_transf_3"/>
    <property type="match status" value="1"/>
</dbReference>
<dbReference type="InterPro" id="IPR050879">
    <property type="entry name" value="Acyltransferase_3"/>
</dbReference>
<dbReference type="RefSeq" id="WP_133086610.1">
    <property type="nucleotide sequence ID" value="NZ_CP037864.1"/>
</dbReference>
<proteinExistence type="predicted"/>
<dbReference type="PANTHER" id="PTHR23028:SF53">
    <property type="entry name" value="ACYL_TRANSF_3 DOMAIN-CONTAINING PROTEIN"/>
    <property type="match status" value="1"/>
</dbReference>
<feature type="transmembrane region" description="Helical" evidence="1">
    <location>
        <begin position="303"/>
        <end position="325"/>
    </location>
</feature>
<dbReference type="GO" id="GO:0009103">
    <property type="term" value="P:lipopolysaccharide biosynthetic process"/>
    <property type="evidence" value="ECO:0007669"/>
    <property type="project" value="TreeGrafter"/>
</dbReference>
<evidence type="ECO:0000313" key="4">
    <source>
        <dbReference type="Proteomes" id="UP000293850"/>
    </source>
</evidence>
<dbReference type="KEGG" id="cars:E1B03_16945"/>
<evidence type="ECO:0000313" key="3">
    <source>
        <dbReference type="EMBL" id="QBM24023.1"/>
    </source>
</evidence>
<dbReference type="PANTHER" id="PTHR23028">
    <property type="entry name" value="ACETYLTRANSFERASE"/>
    <property type="match status" value="1"/>
</dbReference>
<gene>
    <name evidence="3" type="ORF">E1B03_16945</name>
</gene>
<keyword evidence="4" id="KW-1185">Reference proteome</keyword>
<protein>
    <submittedName>
        <fullName evidence="3">Acyltransferase</fullName>
    </submittedName>
</protein>
<keyword evidence="3" id="KW-0808">Transferase</keyword>